<dbReference type="OrthoDB" id="5586934at2759"/>
<dbReference type="AlphaFoldDB" id="A0A812QT33"/>
<proteinExistence type="predicted"/>
<gene>
    <name evidence="2" type="primary">sti1</name>
    <name evidence="2" type="ORF">SPIL2461_LOCUS9938</name>
</gene>
<accession>A0A812QT33</accession>
<evidence type="ECO:0000313" key="2">
    <source>
        <dbReference type="EMBL" id="CAE7402833.1"/>
    </source>
</evidence>
<protein>
    <submittedName>
        <fullName evidence="2">Sti1 protein</fullName>
    </submittedName>
</protein>
<name>A0A812QT33_SYMPI</name>
<evidence type="ECO:0000313" key="3">
    <source>
        <dbReference type="Proteomes" id="UP000649617"/>
    </source>
</evidence>
<dbReference type="EMBL" id="CAJNIZ010017768">
    <property type="protein sequence ID" value="CAE7402833.1"/>
    <property type="molecule type" value="Genomic_DNA"/>
</dbReference>
<reference evidence="2" key="1">
    <citation type="submission" date="2021-02" db="EMBL/GenBank/DDBJ databases">
        <authorList>
            <person name="Dougan E. K."/>
            <person name="Rhodes N."/>
            <person name="Thang M."/>
            <person name="Chan C."/>
        </authorList>
    </citation>
    <scope>NUCLEOTIDE SEQUENCE</scope>
</reference>
<keyword evidence="3" id="KW-1185">Reference proteome</keyword>
<evidence type="ECO:0000256" key="1">
    <source>
        <dbReference type="SAM" id="MobiDB-lite"/>
    </source>
</evidence>
<organism evidence="2 3">
    <name type="scientific">Symbiodinium pilosum</name>
    <name type="common">Dinoflagellate</name>
    <dbReference type="NCBI Taxonomy" id="2952"/>
    <lineage>
        <taxon>Eukaryota</taxon>
        <taxon>Sar</taxon>
        <taxon>Alveolata</taxon>
        <taxon>Dinophyceae</taxon>
        <taxon>Suessiales</taxon>
        <taxon>Symbiodiniaceae</taxon>
        <taxon>Symbiodinium</taxon>
    </lineage>
</organism>
<sequence length="147" mass="17078">MRDEREANRPNMKWDKDMQKTPMIMDKTGKFTPSTYCDPTIKPKYETEEADLDDVLIEELEMLEDAPKEAKKWKMQDLCDLRFGMEESTLSMLVQVPLEPSVWREMQREEGSSEMFALDIPFGGQQAMTSDGCFHSDPVFSRNVLLL</sequence>
<comment type="caution">
    <text evidence="2">The sequence shown here is derived from an EMBL/GenBank/DDBJ whole genome shotgun (WGS) entry which is preliminary data.</text>
</comment>
<feature type="region of interest" description="Disordered" evidence="1">
    <location>
        <begin position="1"/>
        <end position="30"/>
    </location>
</feature>
<feature type="compositionally biased region" description="Basic and acidic residues" evidence="1">
    <location>
        <begin position="1"/>
        <end position="19"/>
    </location>
</feature>
<dbReference type="Proteomes" id="UP000649617">
    <property type="component" value="Unassembled WGS sequence"/>
</dbReference>